<comment type="caution">
    <text evidence="2">The sequence shown here is derived from an EMBL/GenBank/DDBJ whole genome shotgun (WGS) entry which is preliminary data.</text>
</comment>
<keyword evidence="1" id="KW-1133">Transmembrane helix</keyword>
<evidence type="ECO:0000256" key="1">
    <source>
        <dbReference type="SAM" id="Phobius"/>
    </source>
</evidence>
<keyword evidence="3" id="KW-1185">Reference proteome</keyword>
<protein>
    <submittedName>
        <fullName evidence="2">Uncharacterized protein</fullName>
    </submittedName>
</protein>
<accession>A0A9P9FBX0</accession>
<organism evidence="2 3">
    <name type="scientific">Dactylonectria estremocensis</name>
    <dbReference type="NCBI Taxonomy" id="1079267"/>
    <lineage>
        <taxon>Eukaryota</taxon>
        <taxon>Fungi</taxon>
        <taxon>Dikarya</taxon>
        <taxon>Ascomycota</taxon>
        <taxon>Pezizomycotina</taxon>
        <taxon>Sordariomycetes</taxon>
        <taxon>Hypocreomycetidae</taxon>
        <taxon>Hypocreales</taxon>
        <taxon>Nectriaceae</taxon>
        <taxon>Dactylonectria</taxon>
    </lineage>
</organism>
<reference evidence="2" key="1">
    <citation type="journal article" date="2021" name="Nat. Commun.">
        <title>Genetic determinants of endophytism in the Arabidopsis root mycobiome.</title>
        <authorList>
            <person name="Mesny F."/>
            <person name="Miyauchi S."/>
            <person name="Thiergart T."/>
            <person name="Pickel B."/>
            <person name="Atanasova L."/>
            <person name="Karlsson M."/>
            <person name="Huettel B."/>
            <person name="Barry K.W."/>
            <person name="Haridas S."/>
            <person name="Chen C."/>
            <person name="Bauer D."/>
            <person name="Andreopoulos W."/>
            <person name="Pangilinan J."/>
            <person name="LaButti K."/>
            <person name="Riley R."/>
            <person name="Lipzen A."/>
            <person name="Clum A."/>
            <person name="Drula E."/>
            <person name="Henrissat B."/>
            <person name="Kohler A."/>
            <person name="Grigoriev I.V."/>
            <person name="Martin F.M."/>
            <person name="Hacquard S."/>
        </authorList>
    </citation>
    <scope>NUCLEOTIDE SEQUENCE</scope>
    <source>
        <strain evidence="2">MPI-CAGE-AT-0021</strain>
    </source>
</reference>
<evidence type="ECO:0000313" key="2">
    <source>
        <dbReference type="EMBL" id="KAH7157889.1"/>
    </source>
</evidence>
<gene>
    <name evidence="2" type="ORF">B0J13DRAFT_183751</name>
</gene>
<sequence length="72" mass="8284">MQGPVAEFRVLPGVALSPIAVQMHWFLHGKKRKSCVLFDWMSLVYNARVPGRLLVCLFVWYPVFLPTNMMCS</sequence>
<proteinExistence type="predicted"/>
<dbReference type="Proteomes" id="UP000717696">
    <property type="component" value="Unassembled WGS sequence"/>
</dbReference>
<dbReference type="AlphaFoldDB" id="A0A9P9FBX0"/>
<evidence type="ECO:0000313" key="3">
    <source>
        <dbReference type="Proteomes" id="UP000717696"/>
    </source>
</evidence>
<keyword evidence="1" id="KW-0812">Transmembrane</keyword>
<name>A0A9P9FBX0_9HYPO</name>
<dbReference type="EMBL" id="JAGMUU010000003">
    <property type="protein sequence ID" value="KAH7157889.1"/>
    <property type="molecule type" value="Genomic_DNA"/>
</dbReference>
<feature type="transmembrane region" description="Helical" evidence="1">
    <location>
        <begin position="49"/>
        <end position="67"/>
    </location>
</feature>
<keyword evidence="1" id="KW-0472">Membrane</keyword>